<dbReference type="Pfam" id="PF13450">
    <property type="entry name" value="NAD_binding_8"/>
    <property type="match status" value="1"/>
</dbReference>
<dbReference type="EMBL" id="JAAGOA010000009">
    <property type="protein sequence ID" value="NEE01372.1"/>
    <property type="molecule type" value="Genomic_DNA"/>
</dbReference>
<dbReference type="GO" id="GO:0016491">
    <property type="term" value="F:oxidoreductase activity"/>
    <property type="evidence" value="ECO:0007669"/>
    <property type="project" value="InterPro"/>
</dbReference>
<dbReference type="Proteomes" id="UP000475214">
    <property type="component" value="Unassembled WGS sequence"/>
</dbReference>
<accession>A0A6L9S9Y3</accession>
<evidence type="ECO:0000259" key="5">
    <source>
        <dbReference type="Pfam" id="PF01593"/>
    </source>
</evidence>
<protein>
    <recommendedName>
        <fullName evidence="3">Pyridine nucleotide-disulfide oxidoreductase domain-containing protein 2</fullName>
    </recommendedName>
</protein>
<evidence type="ECO:0000313" key="6">
    <source>
        <dbReference type="EMBL" id="NEE01372.1"/>
    </source>
</evidence>
<comment type="subunit">
    <text evidence="2">Interacts with COX5B; this interaction may contribute to localize PYROXD2 to the inner face of the inner mitochondrial membrane.</text>
</comment>
<proteinExistence type="predicted"/>
<name>A0A6L9S9Y3_9ACTN</name>
<reference evidence="6 7" key="1">
    <citation type="submission" date="2020-02" db="EMBL/GenBank/DDBJ databases">
        <authorList>
            <person name="Li X.-J."/>
            <person name="Han X.-M."/>
        </authorList>
    </citation>
    <scope>NUCLEOTIDE SEQUENCE [LARGE SCALE GENOMIC DNA]</scope>
    <source>
        <strain evidence="6 7">CCTCC AB 2017055</strain>
    </source>
</reference>
<feature type="compositionally biased region" description="Acidic residues" evidence="4">
    <location>
        <begin position="298"/>
        <end position="307"/>
    </location>
</feature>
<evidence type="ECO:0000256" key="1">
    <source>
        <dbReference type="ARBA" id="ARBA00037217"/>
    </source>
</evidence>
<evidence type="ECO:0000256" key="2">
    <source>
        <dbReference type="ARBA" id="ARBA00038825"/>
    </source>
</evidence>
<dbReference type="InterPro" id="IPR036188">
    <property type="entry name" value="FAD/NAD-bd_sf"/>
</dbReference>
<dbReference type="RefSeq" id="WP_163738847.1">
    <property type="nucleotide sequence ID" value="NZ_JAAGOA010000009.1"/>
</dbReference>
<feature type="region of interest" description="Disordered" evidence="4">
    <location>
        <begin position="297"/>
        <end position="328"/>
    </location>
</feature>
<organism evidence="6 7">
    <name type="scientific">Phytoactinopolyspora halotolerans</name>
    <dbReference type="NCBI Taxonomy" id="1981512"/>
    <lineage>
        <taxon>Bacteria</taxon>
        <taxon>Bacillati</taxon>
        <taxon>Actinomycetota</taxon>
        <taxon>Actinomycetes</taxon>
        <taxon>Jiangellales</taxon>
        <taxon>Jiangellaceae</taxon>
        <taxon>Phytoactinopolyspora</taxon>
    </lineage>
</organism>
<evidence type="ECO:0000313" key="7">
    <source>
        <dbReference type="Proteomes" id="UP000475214"/>
    </source>
</evidence>
<evidence type="ECO:0000256" key="4">
    <source>
        <dbReference type="SAM" id="MobiDB-lite"/>
    </source>
</evidence>
<dbReference type="SUPFAM" id="SSF51905">
    <property type="entry name" value="FAD/NAD(P)-binding domain"/>
    <property type="match status" value="1"/>
</dbReference>
<keyword evidence="7" id="KW-1185">Reference proteome</keyword>
<dbReference type="PANTHER" id="PTHR10668">
    <property type="entry name" value="PHYTOENE DEHYDROGENASE"/>
    <property type="match status" value="1"/>
</dbReference>
<dbReference type="GO" id="GO:0005829">
    <property type="term" value="C:cytosol"/>
    <property type="evidence" value="ECO:0007669"/>
    <property type="project" value="TreeGrafter"/>
</dbReference>
<feature type="domain" description="Amine oxidase" evidence="5">
    <location>
        <begin position="126"/>
        <end position="290"/>
    </location>
</feature>
<dbReference type="PANTHER" id="PTHR10668:SF103">
    <property type="entry name" value="PYRIDINE NUCLEOTIDE-DISULFIDE OXIDOREDUCTASE DOMAIN-CONTAINING PROTEIN 2"/>
    <property type="match status" value="1"/>
</dbReference>
<gene>
    <name evidence="6" type="ORF">G1H10_14450</name>
</gene>
<sequence length="540" mass="57902">MTAGYYDAVVVGGGHNGLTAAAYLARAGRSVLVLERLDRVGGAAVSAAVFPGADARLSRYSYLVSLLPRQIISELRLPVELRRRQISSYTPVGDAGLLVDGADDGRTGTSFAKITGDEREYAAWREFYGRLGRAATRLFPTMVEPLMSRSQLRAVVDDDDTWRMLFEEPLAASVSRRFAHDAVRGTVLTDALIGTFADLDDDPELLGNRCFLYHVIGNGTGSWDVPVGGMGAVTEGLHEAALSAGADIRVRAEVTAVDPEGEVVFTDADGNQRRVGAGHVLFGCAPATMRRLLGEQADSTEPDDGSDLDGSPEPGDSPEPDRREPEGSQLKVNMLLRRLPRLRSDVDPASAFAGTLHVNERMTQLRAAYAQAEAGWVPDLAPCEVYCHSLTDASVLGPGLRAEGVHTLTLFALHMPARLFRGRNERARDVALRSVFRSLDDVLAEPIEDCLYTDSDGRPCVEARTPLDLEDEIGLPGGHIFHRNLSWPHAEETGVPGDGPGRWGVETAHPRVLICGAGARRGGGVSGIPGRAAAMAVLGR</sequence>
<dbReference type="Pfam" id="PF01593">
    <property type="entry name" value="Amino_oxidase"/>
    <property type="match status" value="1"/>
</dbReference>
<dbReference type="AlphaFoldDB" id="A0A6L9S9Y3"/>
<dbReference type="InterPro" id="IPR002937">
    <property type="entry name" value="Amino_oxidase"/>
</dbReference>
<evidence type="ECO:0000256" key="3">
    <source>
        <dbReference type="ARBA" id="ARBA00040298"/>
    </source>
</evidence>
<comment type="function">
    <text evidence="1">Probable oxidoreductase that may play a role as regulator of mitochondrial function.</text>
</comment>
<comment type="caution">
    <text evidence="6">The sequence shown here is derived from an EMBL/GenBank/DDBJ whole genome shotgun (WGS) entry which is preliminary data.</text>
</comment>
<dbReference type="Gene3D" id="3.50.50.60">
    <property type="entry name" value="FAD/NAD(P)-binding domain"/>
    <property type="match status" value="2"/>
</dbReference>